<dbReference type="AlphaFoldDB" id="A0A0C3NCQ1"/>
<evidence type="ECO:0000313" key="1">
    <source>
        <dbReference type="EMBL" id="KIN93348.1"/>
    </source>
</evidence>
<evidence type="ECO:0000313" key="2">
    <source>
        <dbReference type="Proteomes" id="UP000054217"/>
    </source>
</evidence>
<protein>
    <submittedName>
        <fullName evidence="1">Uncharacterized protein</fullName>
    </submittedName>
</protein>
<proteinExistence type="predicted"/>
<dbReference type="HOGENOM" id="CLU_2655484_0_0_1"/>
<name>A0A0C3NCQ1_PISTI</name>
<dbReference type="EMBL" id="KN832177">
    <property type="protein sequence ID" value="KIN93348.1"/>
    <property type="molecule type" value="Genomic_DNA"/>
</dbReference>
<reference evidence="2" key="2">
    <citation type="submission" date="2015-01" db="EMBL/GenBank/DDBJ databases">
        <title>Evolutionary Origins and Diversification of the Mycorrhizal Mutualists.</title>
        <authorList>
            <consortium name="DOE Joint Genome Institute"/>
            <consortium name="Mycorrhizal Genomics Consortium"/>
            <person name="Kohler A."/>
            <person name="Kuo A."/>
            <person name="Nagy L.G."/>
            <person name="Floudas D."/>
            <person name="Copeland A."/>
            <person name="Barry K.W."/>
            <person name="Cichocki N."/>
            <person name="Veneault-Fourrey C."/>
            <person name="LaButti K."/>
            <person name="Lindquist E.A."/>
            <person name="Lipzen A."/>
            <person name="Lundell T."/>
            <person name="Morin E."/>
            <person name="Murat C."/>
            <person name="Riley R."/>
            <person name="Ohm R."/>
            <person name="Sun H."/>
            <person name="Tunlid A."/>
            <person name="Henrissat B."/>
            <person name="Grigoriev I.V."/>
            <person name="Hibbett D.S."/>
            <person name="Martin F."/>
        </authorList>
    </citation>
    <scope>NUCLEOTIDE SEQUENCE [LARGE SCALE GENOMIC DNA]</scope>
    <source>
        <strain evidence="2">Marx 270</strain>
    </source>
</reference>
<gene>
    <name evidence="1" type="ORF">M404DRAFT_515969</name>
</gene>
<keyword evidence="2" id="KW-1185">Reference proteome</keyword>
<accession>A0A0C3NCQ1</accession>
<sequence>MYHRPARWNIFLYNMRCRYCVQILRYWPFGIIEDKKIQMMESREVSVAVRLRVSNKSSLSLAQQLVRYESFYQGQL</sequence>
<organism evidence="1 2">
    <name type="scientific">Pisolithus tinctorius Marx 270</name>
    <dbReference type="NCBI Taxonomy" id="870435"/>
    <lineage>
        <taxon>Eukaryota</taxon>
        <taxon>Fungi</taxon>
        <taxon>Dikarya</taxon>
        <taxon>Basidiomycota</taxon>
        <taxon>Agaricomycotina</taxon>
        <taxon>Agaricomycetes</taxon>
        <taxon>Agaricomycetidae</taxon>
        <taxon>Boletales</taxon>
        <taxon>Sclerodermatineae</taxon>
        <taxon>Pisolithaceae</taxon>
        <taxon>Pisolithus</taxon>
    </lineage>
</organism>
<dbReference type="Proteomes" id="UP000054217">
    <property type="component" value="Unassembled WGS sequence"/>
</dbReference>
<dbReference type="InParanoid" id="A0A0C3NCQ1"/>
<reference evidence="1 2" key="1">
    <citation type="submission" date="2014-04" db="EMBL/GenBank/DDBJ databases">
        <authorList>
            <consortium name="DOE Joint Genome Institute"/>
            <person name="Kuo A."/>
            <person name="Kohler A."/>
            <person name="Costa M.D."/>
            <person name="Nagy L.G."/>
            <person name="Floudas D."/>
            <person name="Copeland A."/>
            <person name="Barry K.W."/>
            <person name="Cichocki N."/>
            <person name="Veneault-Fourrey C."/>
            <person name="LaButti K."/>
            <person name="Lindquist E.A."/>
            <person name="Lipzen A."/>
            <person name="Lundell T."/>
            <person name="Morin E."/>
            <person name="Murat C."/>
            <person name="Sun H."/>
            <person name="Tunlid A."/>
            <person name="Henrissat B."/>
            <person name="Grigoriev I.V."/>
            <person name="Hibbett D.S."/>
            <person name="Martin F."/>
            <person name="Nordberg H.P."/>
            <person name="Cantor M.N."/>
            <person name="Hua S.X."/>
        </authorList>
    </citation>
    <scope>NUCLEOTIDE SEQUENCE [LARGE SCALE GENOMIC DNA]</scope>
    <source>
        <strain evidence="1 2">Marx 270</strain>
    </source>
</reference>